<evidence type="ECO:0000313" key="4">
    <source>
        <dbReference type="Proteomes" id="UP001362899"/>
    </source>
</evidence>
<sequence>MWFILFYFISIANAQRRLLVHTKFQGPNMRFTLVQKINEPVGTRTGGVVVITFEPQSYQTSSPISQSLSSVETITPSSTYTEPTTESTILSLTQTSTISTFSSSTTSDSSYFSLSSSSPPSETLSASTEITRISTNTIPSIISTASSNEDTNTYSGTVSASLSSLFSVLSTWSPTSGSTNDISNTSASSLNTRSSPPLSTPSSTTTDSLETTVTTTTSSLTSITSDSVVNTTGSVITTSSSSSISTSSSPTSSIATTSSVTSSIVTMTSTTSTTATTTSTTTTSSTSTTNSDITISTTNSASASFLSRSLSSSRTLLTSSVLTTSSLSSNSSMVSYSNSTESTIIQSSYTTTNNTSPSITAVVTSVTAAPEIINTSGVNQLVHIGFQNDLSYQKVFAYQLSNSIFDFLDVAVSKSLQTSNVTALRIWARKRRDWLGGDYQAIVDMTIPSADVQQLQDLILNKNSALYNNQSEKITTNYAKLIDSTVSLTGSLNDGYNESLDRRGAIAIIMAVVFGTLGVCILLGISSFFYLRINSIRLDQIASGEDSISSNEERSQLKGGRSFYHISTDLGKYPAHHLDDIPIGPPGDSATSNRFL</sequence>
<accession>A0AAV5RK63</accession>
<proteinExistence type="predicted"/>
<gene>
    <name evidence="3" type="ORF">DASB73_029090</name>
</gene>
<evidence type="ECO:0000313" key="3">
    <source>
        <dbReference type="EMBL" id="GMM51946.1"/>
    </source>
</evidence>
<keyword evidence="2" id="KW-0472">Membrane</keyword>
<feature type="region of interest" description="Disordered" evidence="1">
    <location>
        <begin position="175"/>
        <end position="222"/>
    </location>
</feature>
<organism evidence="3 4">
    <name type="scientific">Starmerella bacillaris</name>
    <name type="common">Yeast</name>
    <name type="synonym">Candida zemplinina</name>
    <dbReference type="NCBI Taxonomy" id="1247836"/>
    <lineage>
        <taxon>Eukaryota</taxon>
        <taxon>Fungi</taxon>
        <taxon>Dikarya</taxon>
        <taxon>Ascomycota</taxon>
        <taxon>Saccharomycotina</taxon>
        <taxon>Dipodascomycetes</taxon>
        <taxon>Dipodascales</taxon>
        <taxon>Trichomonascaceae</taxon>
        <taxon>Starmerella</taxon>
    </lineage>
</organism>
<keyword evidence="4" id="KW-1185">Reference proteome</keyword>
<feature type="region of interest" description="Disordered" evidence="1">
    <location>
        <begin position="268"/>
        <end position="291"/>
    </location>
</feature>
<comment type="caution">
    <text evidence="3">The sequence shown here is derived from an EMBL/GenBank/DDBJ whole genome shotgun (WGS) entry which is preliminary data.</text>
</comment>
<feature type="compositionally biased region" description="Low complexity" evidence="1">
    <location>
        <begin position="188"/>
        <end position="222"/>
    </location>
</feature>
<reference evidence="3 4" key="1">
    <citation type="journal article" date="2023" name="Elife">
        <title>Identification of key yeast species and microbe-microbe interactions impacting larval growth of Drosophila in the wild.</title>
        <authorList>
            <person name="Mure A."/>
            <person name="Sugiura Y."/>
            <person name="Maeda R."/>
            <person name="Honda K."/>
            <person name="Sakurai N."/>
            <person name="Takahashi Y."/>
            <person name="Watada M."/>
            <person name="Katoh T."/>
            <person name="Gotoh A."/>
            <person name="Gotoh Y."/>
            <person name="Taniguchi I."/>
            <person name="Nakamura K."/>
            <person name="Hayashi T."/>
            <person name="Katayama T."/>
            <person name="Uemura T."/>
            <person name="Hattori Y."/>
        </authorList>
    </citation>
    <scope>NUCLEOTIDE SEQUENCE [LARGE SCALE GENOMIC DNA]</scope>
    <source>
        <strain evidence="3 4">SB-73</strain>
    </source>
</reference>
<protein>
    <submittedName>
        <fullName evidence="3">Uncharacterized protein</fullName>
    </submittedName>
</protein>
<name>A0AAV5RK63_STABA</name>
<evidence type="ECO:0000256" key="1">
    <source>
        <dbReference type="SAM" id="MobiDB-lite"/>
    </source>
</evidence>
<dbReference type="Proteomes" id="UP001362899">
    <property type="component" value="Unassembled WGS sequence"/>
</dbReference>
<keyword evidence="2" id="KW-0812">Transmembrane</keyword>
<feature type="compositionally biased region" description="Polar residues" evidence="1">
    <location>
        <begin position="175"/>
        <end position="187"/>
    </location>
</feature>
<evidence type="ECO:0000256" key="2">
    <source>
        <dbReference type="SAM" id="Phobius"/>
    </source>
</evidence>
<feature type="transmembrane region" description="Helical" evidence="2">
    <location>
        <begin position="505"/>
        <end position="531"/>
    </location>
</feature>
<keyword evidence="2" id="KW-1133">Transmembrane helix</keyword>
<dbReference type="AlphaFoldDB" id="A0AAV5RK63"/>
<dbReference type="EMBL" id="BTGC01000008">
    <property type="protein sequence ID" value="GMM51946.1"/>
    <property type="molecule type" value="Genomic_DNA"/>
</dbReference>
<feature type="region of interest" description="Disordered" evidence="1">
    <location>
        <begin position="101"/>
        <end position="130"/>
    </location>
</feature>